<reference evidence="11 12" key="1">
    <citation type="submission" date="2019-10" db="EMBL/GenBank/DDBJ databases">
        <title>Whole-genome sequence of the extremophile Heliorestis acidaminivorans DSM 24790.</title>
        <authorList>
            <person name="Kyndt J.A."/>
            <person name="Meyer T.E."/>
        </authorList>
    </citation>
    <scope>NUCLEOTIDE SEQUENCE [LARGE SCALE GENOMIC DNA]</scope>
    <source>
        <strain evidence="11 12">DSM 24790</strain>
    </source>
</reference>
<keyword evidence="6 10" id="KW-0812">Transmembrane</keyword>
<feature type="transmembrane region" description="Helical" evidence="10">
    <location>
        <begin position="248"/>
        <end position="271"/>
    </location>
</feature>
<keyword evidence="8 10" id="KW-0472">Membrane</keyword>
<feature type="transmembrane region" description="Helical" evidence="10">
    <location>
        <begin position="148"/>
        <end position="169"/>
    </location>
</feature>
<keyword evidence="12" id="KW-1185">Reference proteome</keyword>
<dbReference type="CDD" id="cd13143">
    <property type="entry name" value="MATE_MepA_like"/>
    <property type="match status" value="1"/>
</dbReference>
<feature type="transmembrane region" description="Helical" evidence="10">
    <location>
        <begin position="28"/>
        <end position="48"/>
    </location>
</feature>
<dbReference type="GO" id="GO:0042910">
    <property type="term" value="F:xenobiotic transmembrane transporter activity"/>
    <property type="evidence" value="ECO:0007669"/>
    <property type="project" value="InterPro"/>
</dbReference>
<dbReference type="GO" id="GO:0046677">
    <property type="term" value="P:response to antibiotic"/>
    <property type="evidence" value="ECO:0007669"/>
    <property type="project" value="UniProtKB-KW"/>
</dbReference>
<dbReference type="InterPro" id="IPR045070">
    <property type="entry name" value="MATE_MepA-like"/>
</dbReference>
<feature type="transmembrane region" description="Helical" evidence="10">
    <location>
        <begin position="283"/>
        <end position="306"/>
    </location>
</feature>
<dbReference type="OrthoDB" id="9811110at2"/>
<dbReference type="InterPro" id="IPR002528">
    <property type="entry name" value="MATE_fam"/>
</dbReference>
<keyword evidence="4" id="KW-0813">Transport</keyword>
<proteinExistence type="inferred from homology"/>
<dbReference type="GO" id="GO:0015297">
    <property type="term" value="F:antiporter activity"/>
    <property type="evidence" value="ECO:0007669"/>
    <property type="project" value="InterPro"/>
</dbReference>
<evidence type="ECO:0000256" key="9">
    <source>
        <dbReference type="ARBA" id="ARBA00023251"/>
    </source>
</evidence>
<accession>A0A6I0EN36</accession>
<dbReference type="GO" id="GO:0005886">
    <property type="term" value="C:plasma membrane"/>
    <property type="evidence" value="ECO:0007669"/>
    <property type="project" value="UniProtKB-SubCell"/>
</dbReference>
<dbReference type="InterPro" id="IPR048279">
    <property type="entry name" value="MdtK-like"/>
</dbReference>
<gene>
    <name evidence="11" type="ORF">F9B85_13715</name>
</gene>
<dbReference type="Pfam" id="PF01554">
    <property type="entry name" value="MatE"/>
    <property type="match status" value="2"/>
</dbReference>
<evidence type="ECO:0000256" key="3">
    <source>
        <dbReference type="ARBA" id="ARBA00022106"/>
    </source>
</evidence>
<keyword evidence="9" id="KW-0046">Antibiotic resistance</keyword>
<evidence type="ECO:0000256" key="1">
    <source>
        <dbReference type="ARBA" id="ARBA00004651"/>
    </source>
</evidence>
<evidence type="ECO:0000256" key="6">
    <source>
        <dbReference type="ARBA" id="ARBA00022692"/>
    </source>
</evidence>
<evidence type="ECO:0000256" key="5">
    <source>
        <dbReference type="ARBA" id="ARBA00022475"/>
    </source>
</evidence>
<feature type="transmembrane region" description="Helical" evidence="10">
    <location>
        <begin position="367"/>
        <end position="389"/>
    </location>
</feature>
<evidence type="ECO:0000313" key="12">
    <source>
        <dbReference type="Proteomes" id="UP000468766"/>
    </source>
</evidence>
<feature type="transmembrane region" description="Helical" evidence="10">
    <location>
        <begin position="181"/>
        <end position="202"/>
    </location>
</feature>
<feature type="transmembrane region" description="Helical" evidence="10">
    <location>
        <begin position="427"/>
        <end position="448"/>
    </location>
</feature>
<evidence type="ECO:0000256" key="2">
    <source>
        <dbReference type="ARBA" id="ARBA00008417"/>
    </source>
</evidence>
<evidence type="ECO:0000256" key="10">
    <source>
        <dbReference type="SAM" id="Phobius"/>
    </source>
</evidence>
<evidence type="ECO:0000313" key="11">
    <source>
        <dbReference type="EMBL" id="KAB2950942.1"/>
    </source>
</evidence>
<comment type="caution">
    <text evidence="11">The sequence shown here is derived from an EMBL/GenBank/DDBJ whole genome shotgun (WGS) entry which is preliminary data.</text>
</comment>
<comment type="similarity">
    <text evidence="2">Belongs to the multi antimicrobial extrusion (MATE) (TC 2.A.66.1) family. MepA subfamily.</text>
</comment>
<feature type="transmembrane region" description="Helical" evidence="10">
    <location>
        <begin position="68"/>
        <end position="92"/>
    </location>
</feature>
<evidence type="ECO:0000256" key="8">
    <source>
        <dbReference type="ARBA" id="ARBA00023136"/>
    </source>
</evidence>
<dbReference type="InterPro" id="IPR051327">
    <property type="entry name" value="MATE_MepA_subfamily"/>
</dbReference>
<dbReference type="EMBL" id="WBXO01000018">
    <property type="protein sequence ID" value="KAB2950942.1"/>
    <property type="molecule type" value="Genomic_DNA"/>
</dbReference>
<evidence type="ECO:0000256" key="4">
    <source>
        <dbReference type="ARBA" id="ARBA00022448"/>
    </source>
</evidence>
<feature type="transmembrane region" description="Helical" evidence="10">
    <location>
        <begin position="326"/>
        <end position="347"/>
    </location>
</feature>
<keyword evidence="7 10" id="KW-1133">Transmembrane helix</keyword>
<keyword evidence="5" id="KW-1003">Cell membrane</keyword>
<feature type="transmembrane region" description="Helical" evidence="10">
    <location>
        <begin position="401"/>
        <end position="421"/>
    </location>
</feature>
<dbReference type="AlphaFoldDB" id="A0A6I0EN36"/>
<comment type="subcellular location">
    <subcellularLocation>
        <location evidence="1">Cell membrane</location>
        <topology evidence="1">Multi-pass membrane protein</topology>
    </subcellularLocation>
</comment>
<protein>
    <recommendedName>
        <fullName evidence="3">Multidrug export protein MepA</fullName>
    </recommendedName>
</protein>
<feature type="transmembrane region" description="Helical" evidence="10">
    <location>
        <begin position="104"/>
        <end position="128"/>
    </location>
</feature>
<dbReference type="PANTHER" id="PTHR43823">
    <property type="entry name" value="SPORULATION PROTEIN YKVU"/>
    <property type="match status" value="1"/>
</dbReference>
<sequence length="460" mass="50931">MLFNVIIGGLLLSDAIVKLQETPIRKLFFAYLIPSVLGMLLMSINIVLDGIFVSHGVGPHGLAGVNVAFPAFSIFFSISLWIGIGGATLYSIALGQKELQKARIVFSHAFALAISIIGLLLFASLWQIEKLAWFFGANEVILPYVVDYLSILLMFGIVYVLENILSLFVRNDGNPNLATGAIVITSLFNIFFNYLFILQFGWGVKGAAYATILSTFLGFLILLSHFFRKGSHLKLVPFNFSHSIGKDIFTIGFPSFVSEISLAIIMIGYNITFMKVLGEIGVAAYAIVNYIHFFILLLFIGIGIALQPIASFHYGAGLTERLQKSLRFALQTALLMGLLALSVGWFFADLLVSLFSVPTEELYSHTIHGISLFFLGYIFLGYNLIYAYFYQSTGKIRLSILITLSRGLVLVLLFLWLLPYFFGLNGIWLAFPIAEAITASIIFLLRLFNGSKEINKSSTS</sequence>
<dbReference type="PIRSF" id="PIRSF006603">
    <property type="entry name" value="DinF"/>
    <property type="match status" value="1"/>
</dbReference>
<evidence type="ECO:0000256" key="7">
    <source>
        <dbReference type="ARBA" id="ARBA00022989"/>
    </source>
</evidence>
<dbReference type="RefSeq" id="WP_151621782.1">
    <property type="nucleotide sequence ID" value="NZ_WBXO01000018.1"/>
</dbReference>
<dbReference type="Proteomes" id="UP000468766">
    <property type="component" value="Unassembled WGS sequence"/>
</dbReference>
<organism evidence="11 12">
    <name type="scientific">Heliorestis acidaminivorans</name>
    <dbReference type="NCBI Taxonomy" id="553427"/>
    <lineage>
        <taxon>Bacteria</taxon>
        <taxon>Bacillati</taxon>
        <taxon>Bacillota</taxon>
        <taxon>Clostridia</taxon>
        <taxon>Eubacteriales</taxon>
        <taxon>Heliobacteriaceae</taxon>
        <taxon>Heliorestis</taxon>
    </lineage>
</organism>
<feature type="transmembrane region" description="Helical" evidence="10">
    <location>
        <begin position="208"/>
        <end position="227"/>
    </location>
</feature>
<dbReference type="PANTHER" id="PTHR43823:SF4">
    <property type="entry name" value="SPORULATION PROTEIN YKVU"/>
    <property type="match status" value="1"/>
</dbReference>
<name>A0A6I0EN36_9FIRM</name>